<protein>
    <submittedName>
        <fullName evidence="1">Uncharacterized protein</fullName>
    </submittedName>
</protein>
<comment type="caution">
    <text evidence="1">The sequence shown here is derived from an EMBL/GenBank/DDBJ whole genome shotgun (WGS) entry which is preliminary data.</text>
</comment>
<dbReference type="EMBL" id="CAJOBC010083675">
    <property type="protein sequence ID" value="CAF4305178.1"/>
    <property type="molecule type" value="Genomic_DNA"/>
</dbReference>
<proteinExistence type="predicted"/>
<reference evidence="1" key="1">
    <citation type="submission" date="2021-02" db="EMBL/GenBank/DDBJ databases">
        <authorList>
            <person name="Nowell W R."/>
        </authorList>
    </citation>
    <scope>NUCLEOTIDE SEQUENCE</scope>
</reference>
<evidence type="ECO:0000313" key="2">
    <source>
        <dbReference type="EMBL" id="CAF4305178.1"/>
    </source>
</evidence>
<evidence type="ECO:0000313" key="3">
    <source>
        <dbReference type="Proteomes" id="UP000663829"/>
    </source>
</evidence>
<organism evidence="1 3">
    <name type="scientific">Didymodactylos carnosus</name>
    <dbReference type="NCBI Taxonomy" id="1234261"/>
    <lineage>
        <taxon>Eukaryota</taxon>
        <taxon>Metazoa</taxon>
        <taxon>Spiralia</taxon>
        <taxon>Gnathifera</taxon>
        <taxon>Rotifera</taxon>
        <taxon>Eurotatoria</taxon>
        <taxon>Bdelloidea</taxon>
        <taxon>Philodinida</taxon>
        <taxon>Philodinidae</taxon>
        <taxon>Didymodactylos</taxon>
    </lineage>
</organism>
<evidence type="ECO:0000313" key="1">
    <source>
        <dbReference type="EMBL" id="CAF1423091.1"/>
    </source>
</evidence>
<accession>A0A815N097</accession>
<dbReference type="Proteomes" id="UP000663829">
    <property type="component" value="Unassembled WGS sequence"/>
</dbReference>
<feature type="non-terminal residue" evidence="1">
    <location>
        <position position="1"/>
    </location>
</feature>
<dbReference type="EMBL" id="CAJNOQ010018248">
    <property type="protein sequence ID" value="CAF1423091.1"/>
    <property type="molecule type" value="Genomic_DNA"/>
</dbReference>
<dbReference type="Proteomes" id="UP000681722">
    <property type="component" value="Unassembled WGS sequence"/>
</dbReference>
<keyword evidence="3" id="KW-1185">Reference proteome</keyword>
<gene>
    <name evidence="1" type="ORF">GPM918_LOCUS33771</name>
    <name evidence="2" type="ORF">SRO942_LOCUS34458</name>
</gene>
<sequence length="55" mass="6227">RYLDADLVMGLEADMRQFCVGFPRCFVDTTEEGVQSFPRRGFGYASDVEVYVLLG</sequence>
<dbReference type="AlphaFoldDB" id="A0A815N097"/>
<name>A0A815N097_9BILA</name>